<dbReference type="SUPFAM" id="SSF116726">
    <property type="entry name" value="TrkA C-terminal domain-like"/>
    <property type="match status" value="1"/>
</dbReference>
<dbReference type="Pfam" id="PF02080">
    <property type="entry name" value="TrkA_C"/>
    <property type="match status" value="1"/>
</dbReference>
<reference evidence="3 4" key="2">
    <citation type="journal article" date="2011" name="J. Bacteriol.">
        <title>Complete genome sequence of the anaerobic, halophilic alkalithermophile Natranaerobius thermophilus JW/NM-WN-LF.</title>
        <authorList>
            <person name="Zhao B."/>
            <person name="Mesbah N.M."/>
            <person name="Dalin E."/>
            <person name="Goodwin L."/>
            <person name="Nolan M."/>
            <person name="Pitluck S."/>
            <person name="Chertkov O."/>
            <person name="Brettin T.S."/>
            <person name="Han J."/>
            <person name="Larimer F.W."/>
            <person name="Land M.L."/>
            <person name="Hauser L."/>
            <person name="Kyrpides N."/>
            <person name="Wiegel J."/>
        </authorList>
    </citation>
    <scope>NUCLEOTIDE SEQUENCE [LARGE SCALE GENOMIC DNA]</scope>
    <source>
        <strain evidence="4">ATCC BAA-1301 / DSM 18059 / JW/NM-WN-LF</strain>
    </source>
</reference>
<dbReference type="GO" id="GO:0006813">
    <property type="term" value="P:potassium ion transport"/>
    <property type="evidence" value="ECO:0007669"/>
    <property type="project" value="InterPro"/>
</dbReference>
<dbReference type="HOGENOM" id="CLU_046525_3_2_9"/>
<proteinExistence type="predicted"/>
<protein>
    <submittedName>
        <fullName evidence="3">TrkA-N domain protein</fullName>
    </submittedName>
</protein>
<dbReference type="PANTHER" id="PTHR43833:SF7">
    <property type="entry name" value="KTR SYSTEM POTASSIUM UPTAKE PROTEIN C"/>
    <property type="match status" value="1"/>
</dbReference>
<feature type="domain" description="RCK N-terminal" evidence="1">
    <location>
        <begin position="4"/>
        <end position="120"/>
    </location>
</feature>
<dbReference type="EMBL" id="CP001034">
    <property type="protein sequence ID" value="ACB83703.1"/>
    <property type="molecule type" value="Genomic_DNA"/>
</dbReference>
<evidence type="ECO:0000313" key="3">
    <source>
        <dbReference type="EMBL" id="ACB83703.1"/>
    </source>
</evidence>
<dbReference type="PANTHER" id="PTHR43833">
    <property type="entry name" value="POTASSIUM CHANNEL PROTEIN 2-RELATED-RELATED"/>
    <property type="match status" value="1"/>
</dbReference>
<dbReference type="InterPro" id="IPR006037">
    <property type="entry name" value="RCK_C"/>
</dbReference>
<dbReference type="InterPro" id="IPR036721">
    <property type="entry name" value="RCK_C_sf"/>
</dbReference>
<dbReference type="InterPro" id="IPR050721">
    <property type="entry name" value="Trk_Ktr_HKT_K-transport"/>
</dbReference>
<dbReference type="OrthoDB" id="9776294at2"/>
<dbReference type="Proteomes" id="UP000001683">
    <property type="component" value="Chromosome"/>
</dbReference>
<accession>B2A3S7</accession>
<keyword evidence="4" id="KW-1185">Reference proteome</keyword>
<evidence type="ECO:0000259" key="1">
    <source>
        <dbReference type="PROSITE" id="PS51201"/>
    </source>
</evidence>
<dbReference type="InParanoid" id="B2A3S7"/>
<dbReference type="FunCoup" id="B2A3S7">
    <property type="interactions" value="138"/>
</dbReference>
<gene>
    <name evidence="3" type="ordered locus">Nther_0104</name>
</gene>
<dbReference type="RefSeq" id="WP_012446594.1">
    <property type="nucleotide sequence ID" value="NC_010718.1"/>
</dbReference>
<evidence type="ECO:0000259" key="2">
    <source>
        <dbReference type="PROSITE" id="PS51202"/>
    </source>
</evidence>
<dbReference type="InterPro" id="IPR036291">
    <property type="entry name" value="NAD(P)-bd_dom_sf"/>
</dbReference>
<dbReference type="GO" id="GO:0008324">
    <property type="term" value="F:monoatomic cation transmembrane transporter activity"/>
    <property type="evidence" value="ECO:0007669"/>
    <property type="project" value="InterPro"/>
</dbReference>
<organism evidence="3 4">
    <name type="scientific">Natranaerobius thermophilus (strain ATCC BAA-1301 / DSM 18059 / JW/NM-WN-LF)</name>
    <dbReference type="NCBI Taxonomy" id="457570"/>
    <lineage>
        <taxon>Bacteria</taxon>
        <taxon>Bacillati</taxon>
        <taxon>Bacillota</taxon>
        <taxon>Clostridia</taxon>
        <taxon>Natranaerobiales</taxon>
        <taxon>Natranaerobiaceae</taxon>
        <taxon>Natranaerobius</taxon>
    </lineage>
</organism>
<dbReference type="eggNOG" id="COG0569">
    <property type="taxonomic scope" value="Bacteria"/>
</dbReference>
<dbReference type="Pfam" id="PF02254">
    <property type="entry name" value="TrkA_N"/>
    <property type="match status" value="1"/>
</dbReference>
<dbReference type="SUPFAM" id="SSF51735">
    <property type="entry name" value="NAD(P)-binding Rossmann-fold domains"/>
    <property type="match status" value="1"/>
</dbReference>
<dbReference type="PROSITE" id="PS51201">
    <property type="entry name" value="RCK_N"/>
    <property type="match status" value="1"/>
</dbReference>
<dbReference type="InterPro" id="IPR003148">
    <property type="entry name" value="RCK_N"/>
</dbReference>
<feature type="domain" description="RCK C-terminal" evidence="2">
    <location>
        <begin position="137"/>
        <end position="220"/>
    </location>
</feature>
<dbReference type="Gene3D" id="3.40.50.720">
    <property type="entry name" value="NAD(P)-binding Rossmann-like Domain"/>
    <property type="match status" value="1"/>
</dbReference>
<dbReference type="Gene3D" id="3.30.70.1450">
    <property type="entry name" value="Regulator of K+ conductance, C-terminal domain"/>
    <property type="match status" value="1"/>
</dbReference>
<dbReference type="AlphaFoldDB" id="B2A3S7"/>
<dbReference type="KEGG" id="nth:Nther_0104"/>
<reference evidence="3 4" key="1">
    <citation type="submission" date="2008-04" db="EMBL/GenBank/DDBJ databases">
        <title>Complete sequence of chromosome of Natranaerobius thermophilus JW/NM-WN-LF.</title>
        <authorList>
            <consortium name="US DOE Joint Genome Institute"/>
            <person name="Copeland A."/>
            <person name="Lucas S."/>
            <person name="Lapidus A."/>
            <person name="Glavina del Rio T."/>
            <person name="Dalin E."/>
            <person name="Tice H."/>
            <person name="Bruce D."/>
            <person name="Goodwin L."/>
            <person name="Pitluck S."/>
            <person name="Chertkov O."/>
            <person name="Brettin T."/>
            <person name="Detter J.C."/>
            <person name="Han C."/>
            <person name="Kuske C.R."/>
            <person name="Schmutz J."/>
            <person name="Larimer F."/>
            <person name="Land M."/>
            <person name="Hauser L."/>
            <person name="Kyrpides N."/>
            <person name="Lykidis A."/>
            <person name="Mesbah N.M."/>
            <person name="Wiegel J."/>
        </authorList>
    </citation>
    <scope>NUCLEOTIDE SEQUENCE [LARGE SCALE GENOMIC DNA]</scope>
    <source>
        <strain evidence="4">ATCC BAA-1301 / DSM 18059 / JW/NM-WN-LF</strain>
    </source>
</reference>
<sequence length="220" mass="24164">MAKKKQFAILGLGRFGSSVAYTLTNMGYDVLAVDSNEERVEEVSKEVTHAVQANVTSEKNLQALGIRNFDVVIVAIGEDIQASIMATILVKDMGVEHVVVKSQDKMHGEVLKRIGADRVIFPEWDMGCRVAHNLATTNILDYIELSPEYSLAEVSVPTKMVGKTPQELDLRAKYGVTVLAIKRGNDINISPKANAQFHKSDVLIVVGKQGDINRLEELNS</sequence>
<dbReference type="PROSITE" id="PS51202">
    <property type="entry name" value="RCK_C"/>
    <property type="match status" value="1"/>
</dbReference>
<name>B2A3S7_NATTJ</name>
<evidence type="ECO:0000313" key="4">
    <source>
        <dbReference type="Proteomes" id="UP000001683"/>
    </source>
</evidence>
<dbReference type="STRING" id="457570.Nther_0104"/>